<keyword evidence="1" id="KW-1133">Transmembrane helix</keyword>
<name>A0A2U1NBC0_ARTAN</name>
<dbReference type="STRING" id="35608.A0A2U1NBC0"/>
<dbReference type="SUPFAM" id="SSF53720">
    <property type="entry name" value="ALDH-like"/>
    <property type="match status" value="1"/>
</dbReference>
<comment type="caution">
    <text evidence="2">The sequence shown here is derived from an EMBL/GenBank/DDBJ whole genome shotgun (WGS) entry which is preliminary data.</text>
</comment>
<keyword evidence="3" id="KW-1185">Reference proteome</keyword>
<dbReference type="OrthoDB" id="440325at2759"/>
<reference evidence="2 3" key="1">
    <citation type="journal article" date="2018" name="Mol. Plant">
        <title>The genome of Artemisia annua provides insight into the evolution of Asteraceae family and artemisinin biosynthesis.</title>
        <authorList>
            <person name="Shen Q."/>
            <person name="Zhang L."/>
            <person name="Liao Z."/>
            <person name="Wang S."/>
            <person name="Yan T."/>
            <person name="Shi P."/>
            <person name="Liu M."/>
            <person name="Fu X."/>
            <person name="Pan Q."/>
            <person name="Wang Y."/>
            <person name="Lv Z."/>
            <person name="Lu X."/>
            <person name="Zhang F."/>
            <person name="Jiang W."/>
            <person name="Ma Y."/>
            <person name="Chen M."/>
            <person name="Hao X."/>
            <person name="Li L."/>
            <person name="Tang Y."/>
            <person name="Lv G."/>
            <person name="Zhou Y."/>
            <person name="Sun X."/>
            <person name="Brodelius P.E."/>
            <person name="Rose J.K.C."/>
            <person name="Tang K."/>
        </authorList>
    </citation>
    <scope>NUCLEOTIDE SEQUENCE [LARGE SCALE GENOMIC DNA]</scope>
    <source>
        <strain evidence="3">cv. Huhao1</strain>
        <tissue evidence="2">Leaf</tissue>
    </source>
</reference>
<dbReference type="InterPro" id="IPR016162">
    <property type="entry name" value="Ald_DH_N"/>
</dbReference>
<dbReference type="Gene3D" id="3.40.605.10">
    <property type="entry name" value="Aldehyde Dehydrogenase, Chain A, domain 1"/>
    <property type="match status" value="1"/>
</dbReference>
<organism evidence="2 3">
    <name type="scientific">Artemisia annua</name>
    <name type="common">Sweet wormwood</name>
    <dbReference type="NCBI Taxonomy" id="35608"/>
    <lineage>
        <taxon>Eukaryota</taxon>
        <taxon>Viridiplantae</taxon>
        <taxon>Streptophyta</taxon>
        <taxon>Embryophyta</taxon>
        <taxon>Tracheophyta</taxon>
        <taxon>Spermatophyta</taxon>
        <taxon>Magnoliopsida</taxon>
        <taxon>eudicotyledons</taxon>
        <taxon>Gunneridae</taxon>
        <taxon>Pentapetalae</taxon>
        <taxon>asterids</taxon>
        <taxon>campanulids</taxon>
        <taxon>Asterales</taxon>
        <taxon>Asteraceae</taxon>
        <taxon>Asteroideae</taxon>
        <taxon>Anthemideae</taxon>
        <taxon>Artemisiinae</taxon>
        <taxon>Artemisia</taxon>
    </lineage>
</organism>
<proteinExistence type="predicted"/>
<accession>A0A2U1NBC0</accession>
<dbReference type="EMBL" id="PKPP01003181">
    <property type="protein sequence ID" value="PWA70788.1"/>
    <property type="molecule type" value="Genomic_DNA"/>
</dbReference>
<dbReference type="GO" id="GO:0016491">
    <property type="term" value="F:oxidoreductase activity"/>
    <property type="evidence" value="ECO:0007669"/>
    <property type="project" value="InterPro"/>
</dbReference>
<dbReference type="Proteomes" id="UP000245207">
    <property type="component" value="Unassembled WGS sequence"/>
</dbReference>
<dbReference type="InterPro" id="IPR016161">
    <property type="entry name" value="Ald_DH/histidinol_DH"/>
</dbReference>
<protein>
    <submittedName>
        <fullName evidence="2">Uncharacterized protein</fullName>
    </submittedName>
</protein>
<feature type="transmembrane region" description="Helical" evidence="1">
    <location>
        <begin position="23"/>
        <end position="42"/>
    </location>
</feature>
<gene>
    <name evidence="2" type="ORF">CTI12_AA203330</name>
</gene>
<dbReference type="AlphaFoldDB" id="A0A2U1NBC0"/>
<evidence type="ECO:0000256" key="1">
    <source>
        <dbReference type="SAM" id="Phobius"/>
    </source>
</evidence>
<sequence length="132" mass="14839">MFLDDQIALLDLGTMWLERKTAAVIKMVLLMVPVAVITLFNFPLEIHLLQLTGALYMGNKHVLKVDSKDVVPNLCRHYSKATQGCANKGRIAISGDISGLFDKTERFYAEWLSSLNDSLTLNEFDSESKYIV</sequence>
<evidence type="ECO:0000313" key="2">
    <source>
        <dbReference type="EMBL" id="PWA70788.1"/>
    </source>
</evidence>
<keyword evidence="1" id="KW-0812">Transmembrane</keyword>
<keyword evidence="1" id="KW-0472">Membrane</keyword>
<evidence type="ECO:0000313" key="3">
    <source>
        <dbReference type="Proteomes" id="UP000245207"/>
    </source>
</evidence>